<reference evidence="8" key="1">
    <citation type="submission" date="2020-01" db="EMBL/GenBank/DDBJ databases">
        <title>Genome Sequencing of Three Apophysomyces-Like Fungal Strains Confirms a Novel Fungal Genus in the Mucoromycota with divergent Burkholderia-like Endosymbiotic Bacteria.</title>
        <authorList>
            <person name="Stajich J.E."/>
            <person name="Macias A.M."/>
            <person name="Carter-House D."/>
            <person name="Lovett B."/>
            <person name="Kasson L.R."/>
            <person name="Berry K."/>
            <person name="Grigoriev I."/>
            <person name="Chang Y."/>
            <person name="Spatafora J."/>
            <person name="Kasson M.T."/>
        </authorList>
    </citation>
    <scope>NUCLEOTIDE SEQUENCE</scope>
    <source>
        <strain evidence="8">NRRL A-21654</strain>
    </source>
</reference>
<dbReference type="InterPro" id="IPR051615">
    <property type="entry name" value="Transcr_Regulatory_Elem"/>
</dbReference>
<dbReference type="GO" id="GO:0006351">
    <property type="term" value="P:DNA-templated transcription"/>
    <property type="evidence" value="ECO:0007669"/>
    <property type="project" value="InterPro"/>
</dbReference>
<accession>A0A8H7BT42</accession>
<keyword evidence="6" id="KW-0539">Nucleus</keyword>
<dbReference type="PANTHER" id="PTHR31313:SF81">
    <property type="entry name" value="TY1 ENHANCER ACTIVATOR"/>
    <property type="match status" value="1"/>
</dbReference>
<dbReference type="AlphaFoldDB" id="A0A8H7BT42"/>
<gene>
    <name evidence="8" type="ORF">EC973_008226</name>
</gene>
<organism evidence="8 9">
    <name type="scientific">Apophysomyces ossiformis</name>
    <dbReference type="NCBI Taxonomy" id="679940"/>
    <lineage>
        <taxon>Eukaryota</taxon>
        <taxon>Fungi</taxon>
        <taxon>Fungi incertae sedis</taxon>
        <taxon>Mucoromycota</taxon>
        <taxon>Mucoromycotina</taxon>
        <taxon>Mucoromycetes</taxon>
        <taxon>Mucorales</taxon>
        <taxon>Mucorineae</taxon>
        <taxon>Mucoraceae</taxon>
        <taxon>Apophysomyces</taxon>
    </lineage>
</organism>
<evidence type="ECO:0000313" key="9">
    <source>
        <dbReference type="Proteomes" id="UP000605846"/>
    </source>
</evidence>
<evidence type="ECO:0000313" key="8">
    <source>
        <dbReference type="EMBL" id="KAF7726931.1"/>
    </source>
</evidence>
<evidence type="ECO:0000256" key="5">
    <source>
        <dbReference type="ARBA" id="ARBA00023163"/>
    </source>
</evidence>
<evidence type="ECO:0000256" key="2">
    <source>
        <dbReference type="ARBA" id="ARBA00022833"/>
    </source>
</evidence>
<dbReference type="GO" id="GO:0008270">
    <property type="term" value="F:zinc ion binding"/>
    <property type="evidence" value="ECO:0007669"/>
    <property type="project" value="InterPro"/>
</dbReference>
<comment type="caution">
    <text evidence="8">The sequence shown here is derived from an EMBL/GenBank/DDBJ whole genome shotgun (WGS) entry which is preliminary data.</text>
</comment>
<evidence type="ECO:0000256" key="1">
    <source>
        <dbReference type="ARBA" id="ARBA00022723"/>
    </source>
</evidence>
<dbReference type="GO" id="GO:0003677">
    <property type="term" value="F:DNA binding"/>
    <property type="evidence" value="ECO:0007669"/>
    <property type="project" value="UniProtKB-KW"/>
</dbReference>
<evidence type="ECO:0000256" key="6">
    <source>
        <dbReference type="ARBA" id="ARBA00023242"/>
    </source>
</evidence>
<name>A0A8H7BT42_9FUNG</name>
<dbReference type="CDD" id="cd12148">
    <property type="entry name" value="fungal_TF_MHR"/>
    <property type="match status" value="1"/>
</dbReference>
<keyword evidence="5" id="KW-0804">Transcription</keyword>
<evidence type="ECO:0000256" key="3">
    <source>
        <dbReference type="ARBA" id="ARBA00023015"/>
    </source>
</evidence>
<dbReference type="PANTHER" id="PTHR31313">
    <property type="entry name" value="TY1 ENHANCER ACTIVATOR"/>
    <property type="match status" value="1"/>
</dbReference>
<dbReference type="Proteomes" id="UP000605846">
    <property type="component" value="Unassembled WGS sequence"/>
</dbReference>
<dbReference type="EMBL" id="JABAYA010000069">
    <property type="protein sequence ID" value="KAF7726931.1"/>
    <property type="molecule type" value="Genomic_DNA"/>
</dbReference>
<dbReference type="SMART" id="SM00906">
    <property type="entry name" value="Fungal_trans"/>
    <property type="match status" value="1"/>
</dbReference>
<keyword evidence="2" id="KW-0862">Zinc</keyword>
<dbReference type="InterPro" id="IPR007219">
    <property type="entry name" value="XnlR_reg_dom"/>
</dbReference>
<evidence type="ECO:0000259" key="7">
    <source>
        <dbReference type="SMART" id="SM00906"/>
    </source>
</evidence>
<keyword evidence="9" id="KW-1185">Reference proteome</keyword>
<protein>
    <recommendedName>
        <fullName evidence="7">Xylanolytic transcriptional activator regulatory domain-containing protein</fullName>
    </recommendedName>
</protein>
<dbReference type="OrthoDB" id="4161332at2759"/>
<evidence type="ECO:0000256" key="4">
    <source>
        <dbReference type="ARBA" id="ARBA00023125"/>
    </source>
</evidence>
<keyword evidence="1" id="KW-0479">Metal-binding</keyword>
<dbReference type="Pfam" id="PF04082">
    <property type="entry name" value="Fungal_trans"/>
    <property type="match status" value="1"/>
</dbReference>
<keyword evidence="3" id="KW-0805">Transcription regulation</keyword>
<feature type="domain" description="Xylanolytic transcriptional activator regulatory" evidence="7">
    <location>
        <begin position="1"/>
        <end position="66"/>
    </location>
</feature>
<sequence>MSMDLGLHKRQCQDVDDTKFIDLELQKRVFWACYCLDKMQSMCSGRPWMLHDRDIDLDLPLLQPGDDLEEHGILEGFVACIKLMRLSERILLPESIYAPRPILQTQRDEQMSLQHDNELLHWLRTLPSHLQWTPYPTQSGMVLTQPPVNAMVAHIHLVYNAIELHVVRPYMSAKTVHQRCFAIATNITQLSCALAEQTNFILSYQFAAHAITAAVRVHAVDCGNEDLSFARHSRLMFQRSLRSLKSLFQHRNIAGIDQFATAMEWVISLADAGPSGSLTVAPQAPSYAQASPTFINVPVTLRECSPVSVPSFKSAFDFHKTGQSQKTAEKSDAINSVSIPFWQSTAPDHTFNVLKAEEQFDIKVVSTTDESVLRDKRMEEEMVRQQSYKNIGLGVYASAQQHRDDVISRHIPGLKSDTAARPVILTHHGQVIVTGSASN</sequence>
<keyword evidence="4" id="KW-0238">DNA-binding</keyword>
<proteinExistence type="predicted"/>